<reference evidence="1" key="1">
    <citation type="submission" date="2018-02" db="EMBL/GenBank/DDBJ databases">
        <title>Rhizophora mucronata_Transcriptome.</title>
        <authorList>
            <person name="Meera S.P."/>
            <person name="Sreeshan A."/>
            <person name="Augustine A."/>
        </authorList>
    </citation>
    <scope>NUCLEOTIDE SEQUENCE</scope>
    <source>
        <tissue evidence="1">Leaf</tissue>
    </source>
</reference>
<accession>A0A2P2KF11</accession>
<proteinExistence type="predicted"/>
<sequence length="25" mass="3048">MVVEISIIIINNYLMCCRPWWFPCC</sequence>
<dbReference type="AlphaFoldDB" id="A0A2P2KF11"/>
<evidence type="ECO:0000313" key="1">
    <source>
        <dbReference type="EMBL" id="MBX04326.1"/>
    </source>
</evidence>
<protein>
    <submittedName>
        <fullName evidence="1">Uncharacterized protein</fullName>
    </submittedName>
</protein>
<name>A0A2P2KF11_RHIMU</name>
<dbReference type="EMBL" id="GGEC01023842">
    <property type="protein sequence ID" value="MBX04326.1"/>
    <property type="molecule type" value="Transcribed_RNA"/>
</dbReference>
<organism evidence="1">
    <name type="scientific">Rhizophora mucronata</name>
    <name type="common">Asiatic mangrove</name>
    <dbReference type="NCBI Taxonomy" id="61149"/>
    <lineage>
        <taxon>Eukaryota</taxon>
        <taxon>Viridiplantae</taxon>
        <taxon>Streptophyta</taxon>
        <taxon>Embryophyta</taxon>
        <taxon>Tracheophyta</taxon>
        <taxon>Spermatophyta</taxon>
        <taxon>Magnoliopsida</taxon>
        <taxon>eudicotyledons</taxon>
        <taxon>Gunneridae</taxon>
        <taxon>Pentapetalae</taxon>
        <taxon>rosids</taxon>
        <taxon>fabids</taxon>
        <taxon>Malpighiales</taxon>
        <taxon>Rhizophoraceae</taxon>
        <taxon>Rhizophora</taxon>
    </lineage>
</organism>